<dbReference type="PANTHER" id="PTHR46634:SF3">
    <property type="entry name" value="M REDUCTASE II SUBUNIT GAMMA, PUTATIVE (DUF3741)-RELATED"/>
    <property type="match status" value="1"/>
</dbReference>
<proteinExistence type="predicted"/>
<accession>A0AAD7Q924</accession>
<dbReference type="InterPro" id="IPR022212">
    <property type="entry name" value="DUF3741"/>
</dbReference>
<comment type="caution">
    <text evidence="5">The sequence shown here is derived from an EMBL/GenBank/DDBJ whole genome shotgun (WGS) entry which is preliminary data.</text>
</comment>
<evidence type="ECO:0000313" key="5">
    <source>
        <dbReference type="EMBL" id="KAJ7977127.1"/>
    </source>
</evidence>
<organism evidence="5 6">
    <name type="scientific">Quillaja saponaria</name>
    <name type="common">Soap bark tree</name>
    <dbReference type="NCBI Taxonomy" id="32244"/>
    <lineage>
        <taxon>Eukaryota</taxon>
        <taxon>Viridiplantae</taxon>
        <taxon>Streptophyta</taxon>
        <taxon>Embryophyta</taxon>
        <taxon>Tracheophyta</taxon>
        <taxon>Spermatophyta</taxon>
        <taxon>Magnoliopsida</taxon>
        <taxon>eudicotyledons</taxon>
        <taxon>Gunneridae</taxon>
        <taxon>Pentapetalae</taxon>
        <taxon>rosids</taxon>
        <taxon>fabids</taxon>
        <taxon>Fabales</taxon>
        <taxon>Quillajaceae</taxon>
        <taxon>Quillaja</taxon>
    </lineage>
</organism>
<dbReference type="Pfam" id="PF12552">
    <property type="entry name" value="DUF3741"/>
    <property type="match status" value="1"/>
</dbReference>
<sequence>MSSSYYTIPSSPLTRQSSFQIVHFLASPAFAIDVYKGWLLLSYRAVLICFLAVEMNGVQNRRAHNFEKPYPRCLGRMVNLFDLTTDVTGNSMLTDKPHRDVPSLLKSPSDVARMTSTLVGDQIEDKLIALDLRRTSSNKKVNGTSMKLLIDREMSKDVNSTHNPPNVVAKLMGLDTLPWQPDSAVQRSHTKDYSQLTQSDSGVRLGCWQQVDGFTGKGMPGEVGRCREQNNYKDIQFQRTSLLRDKVAQRGRCSEDIDKELAFFCQKFADLKRMGTDDKQRQSKKFRDTLEYVSSRDDLLFRYLQENDSFFSQRLFEVQSTSPAETKRITVLRPSKMVCNDKFAGPGKRNENEIRKLANVSEVAVLDKNNTRQSPVTEKIDEYPVQPTRIVVLKPSPGKAHDIKDAVSPTSSSPRILQSENFYEEVEDDEVLESRKVATEIADQMHDSFLGHQRDETLFSSVFSNGYIGDESSFNRSDNEYAVGNFSDVEVMSPAARHSWDYINRCGSPFSSSSFSRASCSPESSVCREAKKRLSERWAMMASSGSSLQQRHVRRSSSTLGEMLALSDIKKSARSEDDGGNNDREKKESVSRSTRNLNEEPDVGGSPKNLQRSKSVPVSSAVFENGLNVEVCNPEAGKAHASKEMTKTKSIKSSLKGKVTSLFFSRDRKSRKDKSRSTVETLESPGESGSLGDKASQSFNDGACKEYCVPATPGFSGKCSSDLVSKGLKQGLCSHEPGLSVSKPMMSGVGSENQDQPSPISVLEPPFEEDDNAAQESSANTKAGHLGTHAVKSKLIDKSPPIESIARTLSWDDTCAEVTPYPLKSSMVSPDTEVEEQDWLVFVQTLLSVAGLDDQVKSESFLSRWHSLESPLDPSLRDKYANLNVKEPVQQAKQRQWRSNRKLVFDCVNESLMEITGCGSEKCSSAKTCSGGHSRLSDGASTRPVDRVMAQMKELLSSEMRCLGGDYIYGDSSSLVVEKVVRKEVVGKGWSELLRLEIDNFAKEIEVNLLEEFLVDAVVDLKDRV</sequence>
<feature type="domain" description="DUF3741" evidence="2">
    <location>
        <begin position="265"/>
        <end position="309"/>
    </location>
</feature>
<name>A0AAD7Q924_QUISA</name>
<dbReference type="EMBL" id="JARAOO010000003">
    <property type="protein sequence ID" value="KAJ7977127.1"/>
    <property type="molecule type" value="Genomic_DNA"/>
</dbReference>
<keyword evidence="6" id="KW-1185">Reference proteome</keyword>
<feature type="compositionally biased region" description="Polar residues" evidence="1">
    <location>
        <begin position="750"/>
        <end position="759"/>
    </location>
</feature>
<feature type="domain" description="DUF3741" evidence="4">
    <location>
        <begin position="164"/>
        <end position="178"/>
    </location>
</feature>
<protein>
    <submittedName>
        <fullName evidence="5">Phosphatidylinositol N-acetyglucosaminlytransferase subunit P-related</fullName>
    </submittedName>
</protein>
<evidence type="ECO:0000259" key="3">
    <source>
        <dbReference type="Pfam" id="PF14309"/>
    </source>
</evidence>
<dbReference type="Proteomes" id="UP001163823">
    <property type="component" value="Chromosome 3"/>
</dbReference>
<reference evidence="5" key="1">
    <citation type="journal article" date="2023" name="Science">
        <title>Elucidation of the pathway for biosynthesis of saponin adjuvants from the soapbark tree.</title>
        <authorList>
            <person name="Reed J."/>
            <person name="Orme A."/>
            <person name="El-Demerdash A."/>
            <person name="Owen C."/>
            <person name="Martin L.B.B."/>
            <person name="Misra R.C."/>
            <person name="Kikuchi S."/>
            <person name="Rejzek M."/>
            <person name="Martin A.C."/>
            <person name="Harkess A."/>
            <person name="Leebens-Mack J."/>
            <person name="Louveau T."/>
            <person name="Stephenson M.J."/>
            <person name="Osbourn A."/>
        </authorList>
    </citation>
    <scope>NUCLEOTIDE SEQUENCE</scope>
    <source>
        <strain evidence="5">S10</strain>
    </source>
</reference>
<feature type="region of interest" description="Disordered" evidence="1">
    <location>
        <begin position="743"/>
        <end position="786"/>
    </location>
</feature>
<feature type="compositionally biased region" description="Polar residues" evidence="1">
    <location>
        <begin position="543"/>
        <end position="560"/>
    </location>
</feature>
<dbReference type="AlphaFoldDB" id="A0AAD7Q924"/>
<dbReference type="InterPro" id="IPR025486">
    <property type="entry name" value="DUF4378"/>
</dbReference>
<feature type="compositionally biased region" description="Basic and acidic residues" evidence="1">
    <location>
        <begin position="568"/>
        <end position="590"/>
    </location>
</feature>
<feature type="compositionally biased region" description="Polar residues" evidence="1">
    <location>
        <begin position="608"/>
        <end position="617"/>
    </location>
</feature>
<evidence type="ECO:0000259" key="4">
    <source>
        <dbReference type="Pfam" id="PF14383"/>
    </source>
</evidence>
<evidence type="ECO:0000259" key="2">
    <source>
        <dbReference type="Pfam" id="PF12552"/>
    </source>
</evidence>
<evidence type="ECO:0000256" key="1">
    <source>
        <dbReference type="SAM" id="MobiDB-lite"/>
    </source>
</evidence>
<dbReference type="PANTHER" id="PTHR46634">
    <property type="entry name" value="M REDUCTASE II SUBUNIT GAMMA, PUTATIVE (DUF3741)-RELATED"/>
    <property type="match status" value="1"/>
</dbReference>
<feature type="region of interest" description="Disordered" evidence="1">
    <location>
        <begin position="541"/>
        <end position="617"/>
    </location>
</feature>
<dbReference type="InterPro" id="IPR032795">
    <property type="entry name" value="DUF3741-assoc"/>
</dbReference>
<feature type="domain" description="DUF4378" evidence="3">
    <location>
        <begin position="840"/>
        <end position="1013"/>
    </location>
</feature>
<dbReference type="Pfam" id="PF14309">
    <property type="entry name" value="DUF4378"/>
    <property type="match status" value="1"/>
</dbReference>
<gene>
    <name evidence="5" type="ORF">O6P43_006807</name>
</gene>
<dbReference type="Pfam" id="PF14383">
    <property type="entry name" value="VARLMGL"/>
    <property type="match status" value="1"/>
</dbReference>
<dbReference type="KEGG" id="qsa:O6P43_006807"/>
<evidence type="ECO:0000313" key="6">
    <source>
        <dbReference type="Proteomes" id="UP001163823"/>
    </source>
</evidence>
<feature type="region of interest" description="Disordered" evidence="1">
    <location>
        <begin position="665"/>
        <end position="694"/>
    </location>
</feature>